<dbReference type="STRING" id="1548207.AXK11_02045"/>
<sequence length="63" mass="6570">MKVKEGGDLAVYFVDGQFVLQQLDSGAGSLDVSNRGQAAHGLSAEEAIGQYLGALDEQTKKSA</sequence>
<dbReference type="EMBL" id="LSZQ01000013">
    <property type="protein sequence ID" value="KXU37599.1"/>
    <property type="molecule type" value="Genomic_DNA"/>
</dbReference>
<dbReference type="RefSeq" id="WP_197456753.1">
    <property type="nucleotide sequence ID" value="NZ_LSZQ01000013.1"/>
</dbReference>
<name>A0A139SSQ0_9BACT</name>
<dbReference type="Proteomes" id="UP000070058">
    <property type="component" value="Unassembled WGS sequence"/>
</dbReference>
<protein>
    <submittedName>
        <fullName evidence="1">Uncharacterized protein</fullName>
    </submittedName>
</protein>
<proteinExistence type="predicted"/>
<dbReference type="AlphaFoldDB" id="A0A139SSQ0"/>
<evidence type="ECO:0000313" key="1">
    <source>
        <dbReference type="EMBL" id="KXU37599.1"/>
    </source>
</evidence>
<evidence type="ECO:0000313" key="2">
    <source>
        <dbReference type="Proteomes" id="UP000070058"/>
    </source>
</evidence>
<keyword evidence="2" id="KW-1185">Reference proteome</keyword>
<reference evidence="2" key="1">
    <citation type="submission" date="2016-02" db="EMBL/GenBank/DDBJ databases">
        <authorList>
            <person name="Sanders J.G."/>
            <person name="Lin J.Y."/>
            <person name="Wertz J.T."/>
            <person name="Russell J.A."/>
            <person name="Moreau C.S."/>
            <person name="Powell S."/>
        </authorList>
    </citation>
    <scope>NUCLEOTIDE SEQUENCE [LARGE SCALE GENOMIC DNA]</scope>
    <source>
        <strain evidence="2">CAG34</strain>
    </source>
</reference>
<accession>A0A139SSQ0</accession>
<organism evidence="1 2">
    <name type="scientific">Cephaloticoccus primus</name>
    <dbReference type="NCBI Taxonomy" id="1548207"/>
    <lineage>
        <taxon>Bacteria</taxon>
        <taxon>Pseudomonadati</taxon>
        <taxon>Verrucomicrobiota</taxon>
        <taxon>Opitutia</taxon>
        <taxon>Opitutales</taxon>
        <taxon>Opitutaceae</taxon>
        <taxon>Cephaloticoccus</taxon>
    </lineage>
</organism>
<comment type="caution">
    <text evidence="1">The sequence shown here is derived from an EMBL/GenBank/DDBJ whole genome shotgun (WGS) entry which is preliminary data.</text>
</comment>
<gene>
    <name evidence="1" type="ORF">AXK11_02045</name>
</gene>